<evidence type="ECO:0000313" key="2">
    <source>
        <dbReference type="Proteomes" id="UP000199470"/>
    </source>
</evidence>
<dbReference type="EMBL" id="FOTW01000028">
    <property type="protein sequence ID" value="SFM70072.1"/>
    <property type="molecule type" value="Genomic_DNA"/>
</dbReference>
<dbReference type="AlphaFoldDB" id="A0A1I4T017"/>
<evidence type="ECO:0008006" key="3">
    <source>
        <dbReference type="Google" id="ProtNLM"/>
    </source>
</evidence>
<evidence type="ECO:0000313" key="1">
    <source>
        <dbReference type="EMBL" id="SFM70072.1"/>
    </source>
</evidence>
<reference evidence="2" key="1">
    <citation type="submission" date="2016-10" db="EMBL/GenBank/DDBJ databases">
        <authorList>
            <person name="Varghese N."/>
            <person name="Submissions S."/>
        </authorList>
    </citation>
    <scope>NUCLEOTIDE SEQUENCE [LARGE SCALE GENOMIC DNA]</scope>
    <source>
        <strain evidence="2">ATCC 43154</strain>
    </source>
</reference>
<feature type="non-terminal residue" evidence="1">
    <location>
        <position position="1"/>
    </location>
</feature>
<accession>A0A1I4T017</accession>
<sequence>ALSGTHHAFKFAKYARRYLAEVQYRFNRRADMAAMVPRLAVALAQTRPCPKWMVLGKADVRT</sequence>
<protein>
    <recommendedName>
        <fullName evidence="3">ISXO2-like transposase domain-containing protein</fullName>
    </recommendedName>
</protein>
<keyword evidence="2" id="KW-1185">Reference proteome</keyword>
<name>A0A1I4T017_9BURK</name>
<organism evidence="1 2">
    <name type="scientific">Rugamonas rubra</name>
    <dbReference type="NCBI Taxonomy" id="758825"/>
    <lineage>
        <taxon>Bacteria</taxon>
        <taxon>Pseudomonadati</taxon>
        <taxon>Pseudomonadota</taxon>
        <taxon>Betaproteobacteria</taxon>
        <taxon>Burkholderiales</taxon>
        <taxon>Oxalobacteraceae</taxon>
        <taxon>Telluria group</taxon>
        <taxon>Rugamonas</taxon>
    </lineage>
</organism>
<dbReference type="Proteomes" id="UP000199470">
    <property type="component" value="Unassembled WGS sequence"/>
</dbReference>
<gene>
    <name evidence="1" type="ORF">SAMN02982985_05012</name>
</gene>
<proteinExistence type="predicted"/>